<dbReference type="AlphaFoldDB" id="A0A9W6RTG8"/>
<evidence type="ECO:0000313" key="4">
    <source>
        <dbReference type="Proteomes" id="UP001165135"/>
    </source>
</evidence>
<evidence type="ECO:0000259" key="1">
    <source>
        <dbReference type="Pfam" id="PF00326"/>
    </source>
</evidence>
<reference evidence="3" key="1">
    <citation type="submission" date="2023-03" db="EMBL/GenBank/DDBJ databases">
        <title>Actinoallomurus iriomotensis NBRC 103681.</title>
        <authorList>
            <person name="Ichikawa N."/>
            <person name="Sato H."/>
            <person name="Tonouchi N."/>
        </authorList>
    </citation>
    <scope>NUCLEOTIDE SEQUENCE</scope>
    <source>
        <strain evidence="3">NBRC 103681</strain>
    </source>
</reference>
<organism evidence="3 4">
    <name type="scientific">Actinoallomurus iriomotensis</name>
    <dbReference type="NCBI Taxonomy" id="478107"/>
    <lineage>
        <taxon>Bacteria</taxon>
        <taxon>Bacillati</taxon>
        <taxon>Actinomycetota</taxon>
        <taxon>Actinomycetes</taxon>
        <taxon>Streptosporangiales</taxon>
        <taxon>Thermomonosporaceae</taxon>
        <taxon>Actinoallomurus</taxon>
    </lineage>
</organism>
<evidence type="ECO:0000259" key="2">
    <source>
        <dbReference type="Pfam" id="PF00930"/>
    </source>
</evidence>
<dbReference type="PANTHER" id="PTHR11731:SF193">
    <property type="entry name" value="DIPEPTIDYL PEPTIDASE 9"/>
    <property type="match status" value="1"/>
</dbReference>
<gene>
    <name evidence="3" type="ORF">Airi01_097050</name>
</gene>
<dbReference type="Pfam" id="PF00326">
    <property type="entry name" value="Peptidase_S9"/>
    <property type="match status" value="1"/>
</dbReference>
<evidence type="ECO:0000313" key="3">
    <source>
        <dbReference type="EMBL" id="GLY81438.1"/>
    </source>
</evidence>
<dbReference type="InterPro" id="IPR029058">
    <property type="entry name" value="AB_hydrolase_fold"/>
</dbReference>
<dbReference type="EMBL" id="BSTJ01000019">
    <property type="protein sequence ID" value="GLY81438.1"/>
    <property type="molecule type" value="Genomic_DNA"/>
</dbReference>
<dbReference type="Gene3D" id="3.40.50.1820">
    <property type="entry name" value="alpha/beta hydrolase"/>
    <property type="match status" value="1"/>
</dbReference>
<accession>A0A9W6RTG8</accession>
<sequence length="694" mass="74785">MTLDLPRQHARTRRFSLGVPRSFTISPDGRRVVFLRSRAGSDPITCLWEFDVTAGAERLIADPGDATEALSPAEATRRERAREQSAGVTAYATDRALTKATYALSGRLWLADLAAPSAVELPATGPVVGPRPDPLGATVAYVSGGSLRVIGADGSGDRALATPEGPEVTYGLPEHVAAESMGRHRGFWWAPDGSRLLAAQVDNAPVQRWYIANPAHPARPPAEIAYPAAGTRNADVSLWIVGLDGGRVAVDWDRAAFEYVTAVCWSGPEPLIAVQSRDQRTMRVLAVDPLTGTTRPRREDTDPYWVQIVPGVPALAESGRLVWTADLDDCRRLLLDDEPVTPPRLHVRQVLGVDGETVLFTASTEPTEIGLWTYAPSTGVTPFADAPGVHHGHRAGGTTVVVAQSLRHDGAQVTVHRDGRPAASITSHAEKPVLTPKVELLRMGDGELRTAVLFPTGHTPGSRRLPVLMDPYGGPAAQRVLAARNQYLVSQWFADRGFAVIVADGRGTPGRGPAWERAIYGDRAELALTDQVAALHAAAARHPDLDLDRVGIRGWSFGGFLAALAVLREPDVFHAAVAGAPVTDQRLYDTHWNERFLGHPDENPEAYDRSSLLADAKHLRRPLMLIHGLADDNVFAAHTLRLSSALTAAGRPHTVLPLPDATHMTPQEEIAENILVLEAEFLEGALGADTHRKD</sequence>
<dbReference type="Proteomes" id="UP001165135">
    <property type="component" value="Unassembled WGS sequence"/>
</dbReference>
<dbReference type="RefSeq" id="WP_285635903.1">
    <property type="nucleotide sequence ID" value="NZ_BSTJ01000019.1"/>
</dbReference>
<dbReference type="InterPro" id="IPR011659">
    <property type="entry name" value="WD40"/>
</dbReference>
<dbReference type="GO" id="GO:0008239">
    <property type="term" value="F:dipeptidyl-peptidase activity"/>
    <property type="evidence" value="ECO:0007669"/>
    <property type="project" value="TreeGrafter"/>
</dbReference>
<dbReference type="Pfam" id="PF07676">
    <property type="entry name" value="PD40"/>
    <property type="match status" value="1"/>
</dbReference>
<dbReference type="SUPFAM" id="SSF82171">
    <property type="entry name" value="DPP6 N-terminal domain-like"/>
    <property type="match status" value="1"/>
</dbReference>
<comment type="caution">
    <text evidence="3">The sequence shown here is derived from an EMBL/GenBank/DDBJ whole genome shotgun (WGS) entry which is preliminary data.</text>
</comment>
<protein>
    <submittedName>
        <fullName evidence="3">Peptidase</fullName>
    </submittedName>
</protein>
<feature type="domain" description="Dipeptidylpeptidase IV N-terminal" evidence="2">
    <location>
        <begin position="103"/>
        <end position="372"/>
    </location>
</feature>
<dbReference type="InterPro" id="IPR001375">
    <property type="entry name" value="Peptidase_S9_cat"/>
</dbReference>
<name>A0A9W6RTG8_9ACTN</name>
<feature type="domain" description="Peptidase S9 prolyl oligopeptidase catalytic" evidence="1">
    <location>
        <begin position="490"/>
        <end position="687"/>
    </location>
</feature>
<dbReference type="GO" id="GO:0008236">
    <property type="term" value="F:serine-type peptidase activity"/>
    <property type="evidence" value="ECO:0007669"/>
    <property type="project" value="InterPro"/>
</dbReference>
<dbReference type="Pfam" id="PF00930">
    <property type="entry name" value="DPPIV_N"/>
    <property type="match status" value="1"/>
</dbReference>
<dbReference type="Gene3D" id="2.140.10.30">
    <property type="entry name" value="Dipeptidylpeptidase IV, N-terminal domain"/>
    <property type="match status" value="1"/>
</dbReference>
<dbReference type="InterPro" id="IPR002469">
    <property type="entry name" value="Peptidase_S9B_N"/>
</dbReference>
<dbReference type="SUPFAM" id="SSF53474">
    <property type="entry name" value="alpha/beta-Hydrolases"/>
    <property type="match status" value="1"/>
</dbReference>
<dbReference type="PANTHER" id="PTHR11731">
    <property type="entry name" value="PROTEASE FAMILY S9B,C DIPEPTIDYL-PEPTIDASE IV-RELATED"/>
    <property type="match status" value="1"/>
</dbReference>
<proteinExistence type="predicted"/>
<dbReference type="GO" id="GO:0006508">
    <property type="term" value="P:proteolysis"/>
    <property type="evidence" value="ECO:0007669"/>
    <property type="project" value="InterPro"/>
</dbReference>
<dbReference type="InterPro" id="IPR050278">
    <property type="entry name" value="Serine_Prot_S9B/DPPIV"/>
</dbReference>